<organism evidence="2 3">
    <name type="scientific">Candidatus Segetimicrobium genomatis</name>
    <dbReference type="NCBI Taxonomy" id="2569760"/>
    <lineage>
        <taxon>Bacteria</taxon>
        <taxon>Bacillati</taxon>
        <taxon>Candidatus Sysuimicrobiota</taxon>
        <taxon>Candidatus Sysuimicrobiia</taxon>
        <taxon>Candidatus Sysuimicrobiales</taxon>
        <taxon>Candidatus Segetimicrobiaceae</taxon>
        <taxon>Candidatus Segetimicrobium</taxon>
    </lineage>
</organism>
<dbReference type="EMBL" id="VBAK01000105">
    <property type="protein sequence ID" value="TMI91014.1"/>
    <property type="molecule type" value="Genomic_DNA"/>
</dbReference>
<sequence>MFALNFYSSVFAQALREGRKTLTIRLGDKRGKYQDGQLVWVTVGSQFGTKQQIFTAMIDRVEVKPLRDVSPREIERENPATREHADLIDFLSKIYGRSIAMDDVVTVIHFTRVVEAKDA</sequence>
<protein>
    <submittedName>
        <fullName evidence="2">ASCH domain-containing protein</fullName>
    </submittedName>
</protein>
<evidence type="ECO:0000259" key="1">
    <source>
        <dbReference type="SMART" id="SM01022"/>
    </source>
</evidence>
<feature type="domain" description="ASCH" evidence="1">
    <location>
        <begin position="4"/>
        <end position="114"/>
    </location>
</feature>
<name>A0A537K5J5_9BACT</name>
<dbReference type="Pfam" id="PF04266">
    <property type="entry name" value="ASCH"/>
    <property type="match status" value="1"/>
</dbReference>
<gene>
    <name evidence="2" type="ORF">E6H00_04815</name>
</gene>
<reference evidence="2 3" key="1">
    <citation type="journal article" date="2019" name="Nat. Microbiol.">
        <title>Mediterranean grassland soil C-N compound turnover is dependent on rainfall and depth, and is mediated by genomically divergent microorganisms.</title>
        <authorList>
            <person name="Diamond S."/>
            <person name="Andeer P.F."/>
            <person name="Li Z."/>
            <person name="Crits-Christoph A."/>
            <person name="Burstein D."/>
            <person name="Anantharaman K."/>
            <person name="Lane K.R."/>
            <person name="Thomas B.C."/>
            <person name="Pan C."/>
            <person name="Northen T.R."/>
            <person name="Banfield J.F."/>
        </authorList>
    </citation>
    <scope>NUCLEOTIDE SEQUENCE [LARGE SCALE GENOMIC DNA]</scope>
    <source>
        <strain evidence="2">NP_3</strain>
    </source>
</reference>
<proteinExistence type="predicted"/>
<dbReference type="Gene3D" id="2.30.130.30">
    <property type="entry name" value="Hypothetical protein"/>
    <property type="match status" value="1"/>
</dbReference>
<evidence type="ECO:0000313" key="2">
    <source>
        <dbReference type="EMBL" id="TMI91014.1"/>
    </source>
</evidence>
<comment type="caution">
    <text evidence="2">The sequence shown here is derived from an EMBL/GenBank/DDBJ whole genome shotgun (WGS) entry which is preliminary data.</text>
</comment>
<dbReference type="InterPro" id="IPR015947">
    <property type="entry name" value="PUA-like_sf"/>
</dbReference>
<dbReference type="Proteomes" id="UP000318509">
    <property type="component" value="Unassembled WGS sequence"/>
</dbReference>
<accession>A0A537K5J5</accession>
<dbReference type="AlphaFoldDB" id="A0A537K5J5"/>
<evidence type="ECO:0000313" key="3">
    <source>
        <dbReference type="Proteomes" id="UP000318509"/>
    </source>
</evidence>
<dbReference type="InterPro" id="IPR007374">
    <property type="entry name" value="ASCH_domain"/>
</dbReference>
<dbReference type="SUPFAM" id="SSF88697">
    <property type="entry name" value="PUA domain-like"/>
    <property type="match status" value="1"/>
</dbReference>
<dbReference type="SMART" id="SM01022">
    <property type="entry name" value="ASCH"/>
    <property type="match status" value="1"/>
</dbReference>